<gene>
    <name evidence="16" type="ORF">GGQ63_001003</name>
</gene>
<feature type="active site" description="Tele-phosphohistidine intermediate" evidence="11">
    <location>
        <position position="453"/>
    </location>
</feature>
<evidence type="ECO:0000313" key="17">
    <source>
        <dbReference type="Proteomes" id="UP000523821"/>
    </source>
</evidence>
<dbReference type="AlphaFoldDB" id="A0A7W9CUQ6"/>
<feature type="domain" description="PEP-utilising enzyme mobile" evidence="14">
    <location>
        <begin position="421"/>
        <end position="501"/>
    </location>
</feature>
<evidence type="ECO:0000256" key="4">
    <source>
        <dbReference type="ARBA" id="ARBA00011994"/>
    </source>
</evidence>
<keyword evidence="7 13" id="KW-0479">Metal-binding</keyword>
<dbReference type="RefSeq" id="WP_183853174.1">
    <property type="nucleotide sequence ID" value="NZ_JACHOO010000002.1"/>
</dbReference>
<dbReference type="PANTHER" id="PTHR22931:SF9">
    <property type="entry name" value="PYRUVATE, PHOSPHATE DIKINASE 1, CHLOROPLASTIC"/>
    <property type="match status" value="1"/>
</dbReference>
<keyword evidence="16" id="KW-0670">Pyruvate</keyword>
<reference evidence="16 17" key="1">
    <citation type="submission" date="2020-08" db="EMBL/GenBank/DDBJ databases">
        <title>Genomic Encyclopedia of Type Strains, Phase IV (KMG-IV): sequencing the most valuable type-strain genomes for metagenomic binning, comparative biology and taxonomic classification.</title>
        <authorList>
            <person name="Goeker M."/>
        </authorList>
    </citation>
    <scope>NUCLEOTIDE SEQUENCE [LARGE SCALE GENOMIC DNA]</scope>
    <source>
        <strain evidence="16 17">DSM 16268</strain>
    </source>
</reference>
<dbReference type="SUPFAM" id="SSF51621">
    <property type="entry name" value="Phosphoenolpyruvate/pyruvate domain"/>
    <property type="match status" value="1"/>
</dbReference>
<comment type="cofactor">
    <cofactor evidence="1 10 13">
        <name>Mg(2+)</name>
        <dbReference type="ChEBI" id="CHEBI:18420"/>
    </cofactor>
</comment>
<dbReference type="PANTHER" id="PTHR22931">
    <property type="entry name" value="PHOSPHOENOLPYRUVATE DIKINASE-RELATED"/>
    <property type="match status" value="1"/>
</dbReference>
<evidence type="ECO:0000256" key="8">
    <source>
        <dbReference type="ARBA" id="ARBA00022777"/>
    </source>
</evidence>
<dbReference type="InterPro" id="IPR015813">
    <property type="entry name" value="Pyrv/PenolPyrv_kinase-like_dom"/>
</dbReference>
<evidence type="ECO:0000313" key="16">
    <source>
        <dbReference type="EMBL" id="MBB5751951.1"/>
    </source>
</evidence>
<feature type="active site" description="Proton donor" evidence="11">
    <location>
        <position position="829"/>
    </location>
</feature>
<comment type="catalytic activity">
    <reaction evidence="10">
        <text>pyruvate + phosphate + ATP = phosphoenolpyruvate + AMP + diphosphate + H(+)</text>
        <dbReference type="Rhea" id="RHEA:10756"/>
        <dbReference type="ChEBI" id="CHEBI:15361"/>
        <dbReference type="ChEBI" id="CHEBI:15378"/>
        <dbReference type="ChEBI" id="CHEBI:30616"/>
        <dbReference type="ChEBI" id="CHEBI:33019"/>
        <dbReference type="ChEBI" id="CHEBI:43474"/>
        <dbReference type="ChEBI" id="CHEBI:58702"/>
        <dbReference type="ChEBI" id="CHEBI:456215"/>
        <dbReference type="EC" id="2.7.9.1"/>
    </reaction>
</comment>
<keyword evidence="9 13" id="KW-0460">Magnesium</keyword>
<keyword evidence="8 16" id="KW-0418">Kinase</keyword>
<dbReference type="Gene3D" id="3.30.470.20">
    <property type="entry name" value="ATP-grasp fold, B domain"/>
    <property type="match status" value="1"/>
</dbReference>
<evidence type="ECO:0000256" key="7">
    <source>
        <dbReference type="ARBA" id="ARBA00022723"/>
    </source>
</evidence>
<dbReference type="InterPro" id="IPR008279">
    <property type="entry name" value="PEP-util_enz_mobile_dom"/>
</dbReference>
<dbReference type="Pfam" id="PF00391">
    <property type="entry name" value="PEP-utilizers"/>
    <property type="match status" value="1"/>
</dbReference>
<dbReference type="GO" id="GO:0050242">
    <property type="term" value="F:pyruvate, phosphate dikinase activity"/>
    <property type="evidence" value="ECO:0007669"/>
    <property type="project" value="UniProtKB-UniRule"/>
</dbReference>
<evidence type="ECO:0000256" key="10">
    <source>
        <dbReference type="PIRNR" id="PIRNR000853"/>
    </source>
</evidence>
<dbReference type="GO" id="GO:0005524">
    <property type="term" value="F:ATP binding"/>
    <property type="evidence" value="ECO:0007669"/>
    <property type="project" value="UniProtKB-UniRule"/>
</dbReference>
<evidence type="ECO:0000256" key="13">
    <source>
        <dbReference type="PIRSR" id="PIRSR000853-3"/>
    </source>
</evidence>
<dbReference type="InterPro" id="IPR018274">
    <property type="entry name" value="PEP_util_AS"/>
</dbReference>
<feature type="domain" description="PEP-utilising enzyme C-terminal" evidence="15">
    <location>
        <begin position="517"/>
        <end position="867"/>
    </location>
</feature>
<dbReference type="GO" id="GO:0016301">
    <property type="term" value="F:kinase activity"/>
    <property type="evidence" value="ECO:0007669"/>
    <property type="project" value="UniProtKB-UniRule"/>
</dbReference>
<evidence type="ECO:0000259" key="14">
    <source>
        <dbReference type="Pfam" id="PF00391"/>
    </source>
</evidence>
<feature type="binding site" evidence="12">
    <location>
        <position position="615"/>
    </location>
    <ligand>
        <name>substrate</name>
    </ligand>
</feature>
<sequence>MVRWIYRFGDGVADEGGANAAALLGAKGAALAAMARLGLPVPAGFTIGAAATAHHLAHGRFPNGFEAEFDAALGWLEALAAPRPPVLALRPSPERAMPGLEGALLDLGLGDIATRALAQATGDPAFAQDCRRRFLRQFGETVLRLDPADFEERADAFRRGRGLPPAGPLGAEDGGALGALYAALIAEETGTPPPDALGLQLATAIEAALRSWRTPRAIAWRSLTALPDQAAPALVVQTMAFGNLGRRSGAGLVSTRDAETGAKRLAGSFLAAAQGDEIKAGARGAEPLDRLAAAHEAVAAVREGLVAAAGRLEAHFRDAVEFEFTVEDGRLFLLDVRPLARSTRADLAIAVGLAGERIIDRREAVARIDPASLDHLLHPRIDPAAPVDLLARGVPASPGAATGVVAFSAAEAEDLRLAGRKAILVRVETGPEDVHAMHAAAAILTVRGGMTSHAAVIARGMGKPCVAGAGTLRVDARAGTLSAGERTVRRGDTVTLDGGSGAVMVGAVPLSQPELTGAFATLMDWADGIRTLRVRANAETVADANIARAFGAEGIGLCRSEHMFFESGRTGLVRAMILAETVEARREALAALLPLQRADFARLFTVMAGHPVTVRLLDPPLHEFLPRAEEEIAALAGALGMAEDRLRRRLEALAEANPMLGHRGCRLAITFPEIAEMQARAILDAALDAAAETGAAVVPQIMVPLVASRAEFDFVAERVRIVAQAIGRERGAAPHYEIGTMIELPRAALRAGAIAESAAFFSFGTNDLTQTTYGISRDDAAAFLRAYVEEGLMPHDPFATLDHEGVGELVRMAAERGRATRPDLELGICGEHGGDPASIRFCAEIGLDYVSCSPFRVPIARLAAAQAAIAAEARTGEIGRKAAE</sequence>
<evidence type="ECO:0000256" key="3">
    <source>
        <dbReference type="ARBA" id="ARBA00007837"/>
    </source>
</evidence>
<dbReference type="InterPro" id="IPR013815">
    <property type="entry name" value="ATP_grasp_subdomain_1"/>
</dbReference>
<dbReference type="InterPro" id="IPR036637">
    <property type="entry name" value="Phosphohistidine_dom_sf"/>
</dbReference>
<dbReference type="SUPFAM" id="SSF56059">
    <property type="entry name" value="Glutathione synthetase ATP-binding domain-like"/>
    <property type="match status" value="1"/>
</dbReference>
<comment type="caution">
    <text evidence="16">The sequence shown here is derived from an EMBL/GenBank/DDBJ whole genome shotgun (WGS) entry which is preliminary data.</text>
</comment>
<feature type="binding site" evidence="12">
    <location>
        <position position="767"/>
    </location>
    <ligand>
        <name>substrate</name>
    </ligand>
</feature>
<dbReference type="Gene3D" id="3.30.1490.20">
    <property type="entry name" value="ATP-grasp fold, A domain"/>
    <property type="match status" value="1"/>
</dbReference>
<feature type="binding site" evidence="13">
    <location>
        <position position="743"/>
    </location>
    <ligand>
        <name>Mg(2+)</name>
        <dbReference type="ChEBI" id="CHEBI:18420"/>
    </ligand>
</feature>
<organism evidence="16 17">
    <name type="scientific">Prosthecomicrobium pneumaticum</name>
    <dbReference type="NCBI Taxonomy" id="81895"/>
    <lineage>
        <taxon>Bacteria</taxon>
        <taxon>Pseudomonadati</taxon>
        <taxon>Pseudomonadota</taxon>
        <taxon>Alphaproteobacteria</taxon>
        <taxon>Hyphomicrobiales</taxon>
        <taxon>Kaistiaceae</taxon>
        <taxon>Prosthecomicrobium</taxon>
    </lineage>
</organism>
<accession>A0A7W9CUQ6</accession>
<feature type="binding site" evidence="12">
    <location>
        <position position="766"/>
    </location>
    <ligand>
        <name>substrate</name>
    </ligand>
</feature>
<dbReference type="Proteomes" id="UP000523821">
    <property type="component" value="Unassembled WGS sequence"/>
</dbReference>
<proteinExistence type="inferred from homology"/>
<dbReference type="EC" id="2.7.9.1" evidence="4 10"/>
<evidence type="ECO:0000256" key="9">
    <source>
        <dbReference type="ARBA" id="ARBA00022842"/>
    </source>
</evidence>
<dbReference type="Gene3D" id="1.10.189.10">
    <property type="entry name" value="Pyruvate Phosphate Dikinase, domain 2"/>
    <property type="match status" value="1"/>
</dbReference>
<evidence type="ECO:0000259" key="15">
    <source>
        <dbReference type="Pfam" id="PF02896"/>
    </source>
</evidence>
<name>A0A7W9CUQ6_9HYPH</name>
<evidence type="ECO:0000256" key="12">
    <source>
        <dbReference type="PIRSR" id="PIRSR000853-2"/>
    </source>
</evidence>
<dbReference type="Pfam" id="PF02896">
    <property type="entry name" value="PEP-utilizers_C"/>
    <property type="match status" value="1"/>
</dbReference>
<dbReference type="SUPFAM" id="SSF52009">
    <property type="entry name" value="Phosphohistidine domain"/>
    <property type="match status" value="1"/>
</dbReference>
<comment type="function">
    <text evidence="2">Catalyzes the reversible phosphorylation of pyruvate and phosphate.</text>
</comment>
<dbReference type="InterPro" id="IPR010121">
    <property type="entry name" value="Pyruvate_phosphate_dikinase"/>
</dbReference>
<dbReference type="InterPro" id="IPR000121">
    <property type="entry name" value="PEP_util_C"/>
</dbReference>
<dbReference type="EMBL" id="JACHOO010000002">
    <property type="protein sequence ID" value="MBB5751951.1"/>
    <property type="molecule type" value="Genomic_DNA"/>
</dbReference>
<evidence type="ECO:0000256" key="2">
    <source>
        <dbReference type="ARBA" id="ARBA00003144"/>
    </source>
</evidence>
<evidence type="ECO:0000256" key="11">
    <source>
        <dbReference type="PIRSR" id="PIRSR000853-1"/>
    </source>
</evidence>
<evidence type="ECO:0000256" key="5">
    <source>
        <dbReference type="ARBA" id="ARBA00020138"/>
    </source>
</evidence>
<feature type="binding site" evidence="12">
    <location>
        <position position="765"/>
    </location>
    <ligand>
        <name>substrate</name>
    </ligand>
</feature>
<feature type="binding site" evidence="12">
    <location>
        <position position="559"/>
    </location>
    <ligand>
        <name>substrate</name>
    </ligand>
</feature>
<dbReference type="Gene3D" id="3.50.30.10">
    <property type="entry name" value="Phosphohistidine domain"/>
    <property type="match status" value="1"/>
</dbReference>
<dbReference type="NCBIfam" id="TIGR01828">
    <property type="entry name" value="pyru_phos_dikin"/>
    <property type="match status" value="1"/>
</dbReference>
<feature type="binding site" evidence="13">
    <location>
        <position position="767"/>
    </location>
    <ligand>
        <name>Mg(2+)</name>
        <dbReference type="ChEBI" id="CHEBI:18420"/>
    </ligand>
</feature>
<dbReference type="InterPro" id="IPR040442">
    <property type="entry name" value="Pyrv_kinase-like_dom_sf"/>
</dbReference>
<comment type="similarity">
    <text evidence="3 10">Belongs to the PEP-utilizing enzyme family.</text>
</comment>
<protein>
    <recommendedName>
        <fullName evidence="5 10">Pyruvate, phosphate dikinase</fullName>
        <ecNumber evidence="4 10">2.7.9.1</ecNumber>
    </recommendedName>
</protein>
<feature type="binding site" evidence="12">
    <location>
        <position position="764"/>
    </location>
    <ligand>
        <name>substrate</name>
    </ligand>
</feature>
<keyword evidence="17" id="KW-1185">Reference proteome</keyword>
<dbReference type="Gene3D" id="1.20.80.30">
    <property type="match status" value="1"/>
</dbReference>
<keyword evidence="6 16" id="KW-0808">Transferase</keyword>
<dbReference type="PIRSF" id="PIRSF000853">
    <property type="entry name" value="PPDK"/>
    <property type="match status" value="1"/>
</dbReference>
<dbReference type="Gene3D" id="3.20.20.60">
    <property type="entry name" value="Phosphoenolpyruvate-binding domains"/>
    <property type="match status" value="1"/>
</dbReference>
<evidence type="ECO:0000256" key="6">
    <source>
        <dbReference type="ARBA" id="ARBA00022679"/>
    </source>
</evidence>
<dbReference type="GO" id="GO:0046872">
    <property type="term" value="F:metal ion binding"/>
    <property type="evidence" value="ECO:0007669"/>
    <property type="project" value="UniProtKB-UniRule"/>
</dbReference>
<evidence type="ECO:0000256" key="1">
    <source>
        <dbReference type="ARBA" id="ARBA00001946"/>
    </source>
</evidence>
<dbReference type="PROSITE" id="PS00370">
    <property type="entry name" value="PEP_ENZYMES_PHOS_SITE"/>
    <property type="match status" value="1"/>
</dbReference>
<feature type="binding site" evidence="12">
    <location>
        <position position="743"/>
    </location>
    <ligand>
        <name>substrate</name>
    </ligand>
</feature>